<evidence type="ECO:0000313" key="1">
    <source>
        <dbReference type="EMBL" id="CAI3978707.1"/>
    </source>
</evidence>
<gene>
    <name evidence="1" type="ORF">C1SCF055_LOCUS6723</name>
</gene>
<accession>A0A9P1BSC7</accession>
<comment type="caution">
    <text evidence="1">The sequence shown here is derived from an EMBL/GenBank/DDBJ whole genome shotgun (WGS) entry which is preliminary data.</text>
</comment>
<dbReference type="EMBL" id="CAMXCT030000431">
    <property type="protein sequence ID" value="CAL4766019.1"/>
    <property type="molecule type" value="Genomic_DNA"/>
</dbReference>
<sequence>MPYMANANECKRKLDEVVKRLDDHEHQLAALVPRVDRMEQRLEAAEAYRYIRVEHSATLAELWAAMENEGAPRGELRQRAEQGLNQELKTVFGLDLDEAVLKAKSDTLSNNKRTWPAKVARDSIAESFNLGNMVEWVSKAGTGFTLRLRPGEPSRLRFQQIKESINWTLYVIKQVQGPMAESTRRTRDRVARGPKSKAKVAMGRARVEEKVKGNSDIGQGPKMHMDENTKAQVGVWIYRIRSKVDAPMPMSECRDQSTMVGKNGGTGARAMVCETLPVVFSVETGNRAARRQSEPQLMRQCRAALQNARKAKAQQIRTWETTWLSQKAEEANRVMNTPAGTKVFQLVKELKAAVGKGNRDGGRIQAGSPAEVEEWKDHFQAIQQGIGDVDDTIWPDISQRETATFLDDPPSWGEFVRAIRDMRLGKAGGEDCMLAEYLKFGGPHLHKEVFRITQECWNAATQAPDNDEAQNWPTQWKIGLTDMSCKVAEVG</sequence>
<evidence type="ECO:0000313" key="3">
    <source>
        <dbReference type="Proteomes" id="UP001152797"/>
    </source>
</evidence>
<reference evidence="2 3" key="2">
    <citation type="submission" date="2024-05" db="EMBL/GenBank/DDBJ databases">
        <authorList>
            <person name="Chen Y."/>
            <person name="Shah S."/>
            <person name="Dougan E. K."/>
            <person name="Thang M."/>
            <person name="Chan C."/>
        </authorList>
    </citation>
    <scope>NUCLEOTIDE SEQUENCE [LARGE SCALE GENOMIC DNA]</scope>
</reference>
<protein>
    <submittedName>
        <fullName evidence="2">Caroteno-chlorophyll a-c-binding protein</fullName>
    </submittedName>
</protein>
<keyword evidence="3" id="KW-1185">Reference proteome</keyword>
<evidence type="ECO:0000313" key="2">
    <source>
        <dbReference type="EMBL" id="CAL4766019.1"/>
    </source>
</evidence>
<organism evidence="1">
    <name type="scientific">Cladocopium goreaui</name>
    <dbReference type="NCBI Taxonomy" id="2562237"/>
    <lineage>
        <taxon>Eukaryota</taxon>
        <taxon>Sar</taxon>
        <taxon>Alveolata</taxon>
        <taxon>Dinophyceae</taxon>
        <taxon>Suessiales</taxon>
        <taxon>Symbiodiniaceae</taxon>
        <taxon>Cladocopium</taxon>
    </lineage>
</organism>
<dbReference type="EMBL" id="CAMXCT020000431">
    <property type="protein sequence ID" value="CAL1132082.1"/>
    <property type="molecule type" value="Genomic_DNA"/>
</dbReference>
<name>A0A9P1BSC7_9DINO</name>
<reference evidence="1" key="1">
    <citation type="submission" date="2022-10" db="EMBL/GenBank/DDBJ databases">
        <authorList>
            <person name="Chen Y."/>
            <person name="Dougan E. K."/>
            <person name="Chan C."/>
            <person name="Rhodes N."/>
            <person name="Thang M."/>
        </authorList>
    </citation>
    <scope>NUCLEOTIDE SEQUENCE</scope>
</reference>
<dbReference type="OrthoDB" id="410381at2759"/>
<dbReference type="AlphaFoldDB" id="A0A9P1BSC7"/>
<dbReference type="Proteomes" id="UP001152797">
    <property type="component" value="Unassembled WGS sequence"/>
</dbReference>
<proteinExistence type="predicted"/>
<dbReference type="EMBL" id="CAMXCT010000431">
    <property type="protein sequence ID" value="CAI3978707.1"/>
    <property type="molecule type" value="Genomic_DNA"/>
</dbReference>